<feature type="transmembrane region" description="Helical" evidence="7">
    <location>
        <begin position="84"/>
        <end position="107"/>
    </location>
</feature>
<dbReference type="Pfam" id="PF00335">
    <property type="entry name" value="Tetraspanin"/>
    <property type="match status" value="1"/>
</dbReference>
<dbReference type="InParanoid" id="H2ZFD0"/>
<dbReference type="Gene3D" id="1.10.1450.10">
    <property type="entry name" value="Tetraspanin"/>
    <property type="match status" value="1"/>
</dbReference>
<dbReference type="InterPro" id="IPR000301">
    <property type="entry name" value="Tetraspanin_animals"/>
</dbReference>
<evidence type="ECO:0000313" key="8">
    <source>
        <dbReference type="Ensembl" id="ENSCSAVP00000016296.1"/>
    </source>
</evidence>
<dbReference type="GO" id="GO:0005886">
    <property type="term" value="C:plasma membrane"/>
    <property type="evidence" value="ECO:0007669"/>
    <property type="project" value="TreeGrafter"/>
</dbReference>
<dbReference type="PROSITE" id="PS00421">
    <property type="entry name" value="TM4_1"/>
    <property type="match status" value="1"/>
</dbReference>
<keyword evidence="6" id="KW-1015">Disulfide bond</keyword>
<evidence type="ECO:0000256" key="4">
    <source>
        <dbReference type="ARBA" id="ARBA00022989"/>
    </source>
</evidence>
<feature type="disulfide bond" evidence="6">
    <location>
        <begin position="148"/>
        <end position="165"/>
    </location>
</feature>
<dbReference type="STRING" id="51511.ENSCSAVP00000016296"/>
<dbReference type="Proteomes" id="UP000007875">
    <property type="component" value="Unassembled WGS sequence"/>
</dbReference>
<evidence type="ECO:0000256" key="7">
    <source>
        <dbReference type="RuleBase" id="RU361218"/>
    </source>
</evidence>
<reference evidence="8" key="2">
    <citation type="submission" date="2025-08" db="UniProtKB">
        <authorList>
            <consortium name="Ensembl"/>
        </authorList>
    </citation>
    <scope>IDENTIFICATION</scope>
</reference>
<comment type="similarity">
    <text evidence="2 7">Belongs to the tetraspanin (TM4SF) family.</text>
</comment>
<name>H2ZFD0_CIOSA</name>
<dbReference type="eggNOG" id="KOG3882">
    <property type="taxonomic scope" value="Eukaryota"/>
</dbReference>
<feature type="transmembrane region" description="Helical" evidence="7">
    <location>
        <begin position="12"/>
        <end position="35"/>
    </location>
</feature>
<dbReference type="PANTHER" id="PTHR19282:SF551">
    <property type="entry name" value="RE08073P-RELATED"/>
    <property type="match status" value="1"/>
</dbReference>
<dbReference type="InterPro" id="IPR018499">
    <property type="entry name" value="Tetraspanin/Peripherin"/>
</dbReference>
<proteinExistence type="inferred from homology"/>
<dbReference type="AlphaFoldDB" id="H2ZFD0"/>
<keyword evidence="5 7" id="KW-0472">Membrane</keyword>
<accession>H2ZFD0</accession>
<reference evidence="9" key="1">
    <citation type="submission" date="2003-08" db="EMBL/GenBank/DDBJ databases">
        <authorList>
            <person name="Birren B."/>
            <person name="Nusbaum C."/>
            <person name="Abebe A."/>
            <person name="Abouelleil A."/>
            <person name="Adekoya E."/>
            <person name="Ait-zahra M."/>
            <person name="Allen N."/>
            <person name="Allen T."/>
            <person name="An P."/>
            <person name="Anderson M."/>
            <person name="Anderson S."/>
            <person name="Arachchi H."/>
            <person name="Armbruster J."/>
            <person name="Bachantsang P."/>
            <person name="Baldwin J."/>
            <person name="Barry A."/>
            <person name="Bayul T."/>
            <person name="Blitshsteyn B."/>
            <person name="Bloom T."/>
            <person name="Blye J."/>
            <person name="Boguslavskiy L."/>
            <person name="Borowsky M."/>
            <person name="Boukhgalter B."/>
            <person name="Brunache A."/>
            <person name="Butler J."/>
            <person name="Calixte N."/>
            <person name="Calvo S."/>
            <person name="Camarata J."/>
            <person name="Campo K."/>
            <person name="Chang J."/>
            <person name="Cheshatsang Y."/>
            <person name="Citroen M."/>
            <person name="Collymore A."/>
            <person name="Considine T."/>
            <person name="Cook A."/>
            <person name="Cooke P."/>
            <person name="Corum B."/>
            <person name="Cuomo C."/>
            <person name="David R."/>
            <person name="Dawoe T."/>
            <person name="Degray S."/>
            <person name="Dodge S."/>
            <person name="Dooley K."/>
            <person name="Dorje P."/>
            <person name="Dorjee K."/>
            <person name="Dorris L."/>
            <person name="Duffey N."/>
            <person name="Dupes A."/>
            <person name="Elkins T."/>
            <person name="Engels R."/>
            <person name="Erickson J."/>
            <person name="Farina A."/>
            <person name="Faro S."/>
            <person name="Ferreira P."/>
            <person name="Fischer H."/>
            <person name="Fitzgerald M."/>
            <person name="Foley K."/>
            <person name="Gage D."/>
            <person name="Galagan J."/>
            <person name="Gearin G."/>
            <person name="Gnerre S."/>
            <person name="Gnirke A."/>
            <person name="Goyette A."/>
            <person name="Graham J."/>
            <person name="Grandbois E."/>
            <person name="Gyaltsen K."/>
            <person name="Hafez N."/>
            <person name="Hagopian D."/>
            <person name="Hagos B."/>
            <person name="Hall J."/>
            <person name="Hatcher B."/>
            <person name="Heller A."/>
            <person name="Higgins H."/>
            <person name="Honan T."/>
            <person name="Horn A."/>
            <person name="Houde N."/>
            <person name="Hughes L."/>
            <person name="Hulme W."/>
            <person name="Husby E."/>
            <person name="Iliev I."/>
            <person name="Jaffe D."/>
            <person name="Jones C."/>
            <person name="Kamal M."/>
            <person name="Kamat A."/>
            <person name="Kamvysselis M."/>
            <person name="Karlsson E."/>
            <person name="Kells C."/>
            <person name="Kieu A."/>
            <person name="Kisner P."/>
            <person name="Kodira C."/>
            <person name="Kulbokas E."/>
            <person name="Labutti K."/>
            <person name="Lama D."/>
            <person name="Landers T."/>
            <person name="Leger J."/>
            <person name="Levine S."/>
            <person name="Lewis D."/>
            <person name="Lewis T."/>
            <person name="Lindblad-toh K."/>
            <person name="Liu X."/>
            <person name="Lokyitsang T."/>
            <person name="Lokyitsang Y."/>
            <person name="Lucien O."/>
            <person name="Lui A."/>
            <person name="Ma L.J."/>
            <person name="Mabbitt R."/>
            <person name="Macdonald J."/>
            <person name="Maclean C."/>
            <person name="Major J."/>
            <person name="Manning J."/>
            <person name="Marabella R."/>
            <person name="Maru K."/>
            <person name="Matthews C."/>
            <person name="Mauceli E."/>
            <person name="Mccarthy M."/>
            <person name="Mcdonough S."/>
            <person name="Mcghee T."/>
            <person name="Meldrim J."/>
            <person name="Meneus L."/>
            <person name="Mesirov J."/>
            <person name="Mihalev A."/>
            <person name="Mihova T."/>
            <person name="Mikkelsen T."/>
            <person name="Mlenga V."/>
            <person name="Moru K."/>
            <person name="Mozes J."/>
            <person name="Mulrain L."/>
            <person name="Munson G."/>
            <person name="Naylor J."/>
            <person name="Newes C."/>
            <person name="Nguyen C."/>
            <person name="Nguyen N."/>
            <person name="Nguyen T."/>
            <person name="Nicol R."/>
            <person name="Nielsen C."/>
            <person name="Nizzari M."/>
            <person name="Norbu C."/>
            <person name="Norbu N."/>
            <person name="O'donnell P."/>
            <person name="Okoawo O."/>
            <person name="O'leary S."/>
            <person name="Omotosho B."/>
            <person name="O'neill K."/>
            <person name="Osman S."/>
            <person name="Parker S."/>
            <person name="Perrin D."/>
            <person name="Phunkhang P."/>
            <person name="Piqani B."/>
            <person name="Purcell S."/>
            <person name="Rachupka T."/>
            <person name="Ramasamy U."/>
            <person name="Rameau R."/>
            <person name="Ray V."/>
            <person name="Raymond C."/>
            <person name="Retta R."/>
            <person name="Richardson S."/>
            <person name="Rise C."/>
            <person name="Rodriguez J."/>
            <person name="Rogers J."/>
            <person name="Rogov P."/>
            <person name="Rutman M."/>
            <person name="Schupbach R."/>
            <person name="Seaman C."/>
            <person name="Settipalli S."/>
            <person name="Sharpe T."/>
            <person name="Sheridan J."/>
            <person name="Sherpa N."/>
            <person name="Shi J."/>
            <person name="Smirnov S."/>
            <person name="Smith C."/>
            <person name="Sougnez C."/>
            <person name="Spencer B."/>
            <person name="Stalker J."/>
            <person name="Stange-thomann N."/>
            <person name="Stavropoulos S."/>
            <person name="Stetson K."/>
            <person name="Stone C."/>
            <person name="Stone S."/>
            <person name="Stubbs M."/>
            <person name="Talamas J."/>
            <person name="Tchuinga P."/>
            <person name="Tenzing P."/>
            <person name="Tesfaye S."/>
            <person name="Theodore J."/>
            <person name="Thoulutsang Y."/>
            <person name="Topham K."/>
            <person name="Towey S."/>
            <person name="Tsamla T."/>
            <person name="Tsomo N."/>
            <person name="Vallee D."/>
            <person name="Vassiliev H."/>
            <person name="Venkataraman V."/>
            <person name="Vinson J."/>
            <person name="Vo A."/>
            <person name="Wade C."/>
            <person name="Wang S."/>
            <person name="Wangchuk T."/>
            <person name="Wangdi T."/>
            <person name="Whittaker C."/>
            <person name="Wilkinson J."/>
            <person name="Wu Y."/>
            <person name="Wyman D."/>
            <person name="Yadav S."/>
            <person name="Yang S."/>
            <person name="Yang X."/>
            <person name="Yeager S."/>
            <person name="Yee E."/>
            <person name="Young G."/>
            <person name="Zainoun J."/>
            <person name="Zembeck L."/>
            <person name="Zimmer A."/>
            <person name="Zody M."/>
            <person name="Lander E."/>
        </authorList>
    </citation>
    <scope>NUCLEOTIDE SEQUENCE [LARGE SCALE GENOMIC DNA]</scope>
</reference>
<reference evidence="8" key="3">
    <citation type="submission" date="2025-09" db="UniProtKB">
        <authorList>
            <consortium name="Ensembl"/>
        </authorList>
    </citation>
    <scope>IDENTIFICATION</scope>
</reference>
<comment type="caution">
    <text evidence="7">Lacks conserved residue(s) required for the propagation of feature annotation.</text>
</comment>
<dbReference type="InterPro" id="IPR018503">
    <property type="entry name" value="Tetraspanin_CS"/>
</dbReference>
<sequence>MGCCTGCVKYLLFLFNILFWIAGGAVLGIGIYLLVANNVQAVVQVAGIQFYYAGCYVLIAVGCIMFVVGFFGCCGAIKENKCLLGTYFTCLLLIFLTQVGIGIWALVSQSSIETEILNGLSKTLPLDYNTNNAYANTVVAVQKSFKCCGLVNGCTDWVNGNTTGCSCTPIVTNSSICAVQPTGGNCTNADTPGGAIYTQDCYDAIVKFINDNIYLIAGIGLGIGLAEVRWE</sequence>
<evidence type="ECO:0000313" key="9">
    <source>
        <dbReference type="Proteomes" id="UP000007875"/>
    </source>
</evidence>
<evidence type="ECO:0000256" key="5">
    <source>
        <dbReference type="ARBA" id="ARBA00023136"/>
    </source>
</evidence>
<organism evidence="8 9">
    <name type="scientific">Ciona savignyi</name>
    <name type="common">Pacific transparent sea squirt</name>
    <dbReference type="NCBI Taxonomy" id="51511"/>
    <lineage>
        <taxon>Eukaryota</taxon>
        <taxon>Metazoa</taxon>
        <taxon>Chordata</taxon>
        <taxon>Tunicata</taxon>
        <taxon>Ascidiacea</taxon>
        <taxon>Phlebobranchia</taxon>
        <taxon>Cionidae</taxon>
        <taxon>Ciona</taxon>
    </lineage>
</organism>
<protein>
    <recommendedName>
        <fullName evidence="7">Tetraspanin</fullName>
    </recommendedName>
</protein>
<evidence type="ECO:0000256" key="3">
    <source>
        <dbReference type="ARBA" id="ARBA00022692"/>
    </source>
</evidence>
<keyword evidence="4 7" id="KW-1133">Transmembrane helix</keyword>
<evidence type="ECO:0000256" key="1">
    <source>
        <dbReference type="ARBA" id="ARBA00004141"/>
    </source>
</evidence>
<dbReference type="PIRSF" id="PIRSF002419">
    <property type="entry name" value="Tetraspanin"/>
    <property type="match status" value="1"/>
</dbReference>
<dbReference type="InterPro" id="IPR008952">
    <property type="entry name" value="Tetraspanin_EC2_sf"/>
</dbReference>
<keyword evidence="3 7" id="KW-0812">Transmembrane</keyword>
<dbReference type="PANTHER" id="PTHR19282">
    <property type="entry name" value="TETRASPANIN"/>
    <property type="match status" value="1"/>
</dbReference>
<evidence type="ECO:0000256" key="6">
    <source>
        <dbReference type="PIRSR" id="PIRSR002419-1"/>
    </source>
</evidence>
<dbReference type="Ensembl" id="ENSCSAVT00000016477.1">
    <property type="protein sequence ID" value="ENSCSAVP00000016296.1"/>
    <property type="gene ID" value="ENSCSAVG00000009588.1"/>
</dbReference>
<dbReference type="HOGENOM" id="CLU_055524_10_1_1"/>
<comment type="subcellular location">
    <subcellularLocation>
        <location evidence="1 7">Membrane</location>
        <topology evidence="1 7">Multi-pass membrane protein</topology>
    </subcellularLocation>
</comment>
<evidence type="ECO:0000256" key="2">
    <source>
        <dbReference type="ARBA" id="ARBA00006840"/>
    </source>
</evidence>
<dbReference type="PRINTS" id="PR00259">
    <property type="entry name" value="TMFOUR"/>
</dbReference>
<feature type="transmembrane region" description="Helical" evidence="7">
    <location>
        <begin position="50"/>
        <end position="77"/>
    </location>
</feature>
<dbReference type="GeneTree" id="ENSGT00940000165843"/>
<dbReference type="OMA" id="YSKSDAY"/>
<keyword evidence="9" id="KW-1185">Reference proteome</keyword>
<dbReference type="SUPFAM" id="SSF48652">
    <property type="entry name" value="Tetraspanin"/>
    <property type="match status" value="1"/>
</dbReference>